<dbReference type="Pfam" id="PF04149">
    <property type="entry name" value="DUF397"/>
    <property type="match status" value="1"/>
</dbReference>
<protein>
    <recommendedName>
        <fullName evidence="2">DUF397 domain-containing protein</fullName>
    </recommendedName>
</protein>
<reference evidence="3 4" key="1">
    <citation type="submission" date="2020-08" db="EMBL/GenBank/DDBJ databases">
        <title>Sequencing the genomes of 1000 actinobacteria strains.</title>
        <authorList>
            <person name="Klenk H.-P."/>
        </authorList>
    </citation>
    <scope>NUCLEOTIDE SEQUENCE [LARGE SCALE GENOMIC DNA]</scope>
    <source>
        <strain evidence="3 4">DSM 46887</strain>
    </source>
</reference>
<evidence type="ECO:0000313" key="4">
    <source>
        <dbReference type="Proteomes" id="UP000540685"/>
    </source>
</evidence>
<accession>A0A7W9IJE0</accession>
<sequence length="56" mass="5943">MLADTASTTTEPTTDADHLFLVRDSKDPDGPVLSFTPTEWDAFITGIKGGAFTDPA</sequence>
<dbReference type="InterPro" id="IPR007278">
    <property type="entry name" value="DUF397"/>
</dbReference>
<name>A0A7W9IJE0_9ACTN</name>
<evidence type="ECO:0000259" key="2">
    <source>
        <dbReference type="Pfam" id="PF04149"/>
    </source>
</evidence>
<dbReference type="EMBL" id="JACHMP010000001">
    <property type="protein sequence ID" value="MBB5821686.1"/>
    <property type="molecule type" value="Genomic_DNA"/>
</dbReference>
<gene>
    <name evidence="3" type="ORF">F4562_004748</name>
</gene>
<evidence type="ECO:0000313" key="3">
    <source>
        <dbReference type="EMBL" id="MBB5821686.1"/>
    </source>
</evidence>
<keyword evidence="4" id="KW-1185">Reference proteome</keyword>
<dbReference type="AlphaFoldDB" id="A0A7W9IJE0"/>
<feature type="domain" description="DUF397" evidence="2">
    <location>
        <begin position="16"/>
        <end position="48"/>
    </location>
</feature>
<dbReference type="Proteomes" id="UP000540685">
    <property type="component" value="Unassembled WGS sequence"/>
</dbReference>
<feature type="compositionally biased region" description="Low complexity" evidence="1">
    <location>
        <begin position="1"/>
        <end position="13"/>
    </location>
</feature>
<evidence type="ECO:0000256" key="1">
    <source>
        <dbReference type="SAM" id="MobiDB-lite"/>
    </source>
</evidence>
<proteinExistence type="predicted"/>
<comment type="caution">
    <text evidence="3">The sequence shown here is derived from an EMBL/GenBank/DDBJ whole genome shotgun (WGS) entry which is preliminary data.</text>
</comment>
<feature type="region of interest" description="Disordered" evidence="1">
    <location>
        <begin position="1"/>
        <end position="20"/>
    </location>
</feature>
<organism evidence="3 4">
    <name type="scientific">Streptosporangium becharense</name>
    <dbReference type="NCBI Taxonomy" id="1816182"/>
    <lineage>
        <taxon>Bacteria</taxon>
        <taxon>Bacillati</taxon>
        <taxon>Actinomycetota</taxon>
        <taxon>Actinomycetes</taxon>
        <taxon>Streptosporangiales</taxon>
        <taxon>Streptosporangiaceae</taxon>
        <taxon>Streptosporangium</taxon>
    </lineage>
</organism>